<dbReference type="EMBL" id="VAFM01000001">
    <property type="protein sequence ID" value="TKW62038.1"/>
    <property type="molecule type" value="Genomic_DNA"/>
</dbReference>
<dbReference type="GO" id="GO:0003824">
    <property type="term" value="F:catalytic activity"/>
    <property type="evidence" value="ECO:0007669"/>
    <property type="project" value="InterPro"/>
</dbReference>
<dbReference type="GO" id="GO:0051536">
    <property type="term" value="F:iron-sulfur cluster binding"/>
    <property type="evidence" value="ECO:0007669"/>
    <property type="project" value="UniProtKB-KW"/>
</dbReference>
<comment type="cofactor">
    <cofactor evidence="1">
        <name>[4Fe-4S] cluster</name>
        <dbReference type="ChEBI" id="CHEBI:49883"/>
    </cofactor>
</comment>
<dbReference type="SFLD" id="SFLDS00029">
    <property type="entry name" value="Radical_SAM"/>
    <property type="match status" value="1"/>
</dbReference>
<evidence type="ECO:0000259" key="6">
    <source>
        <dbReference type="PROSITE" id="PS51918"/>
    </source>
</evidence>
<keyword evidence="3" id="KW-0479">Metal-binding</keyword>
<dbReference type="SFLD" id="SFLDG01067">
    <property type="entry name" value="SPASM/twitch_domain_containing"/>
    <property type="match status" value="1"/>
</dbReference>
<protein>
    <submittedName>
        <fullName evidence="7">Radical SAM protein</fullName>
    </submittedName>
</protein>
<dbReference type="SUPFAM" id="SSF102114">
    <property type="entry name" value="Radical SAM enzymes"/>
    <property type="match status" value="1"/>
</dbReference>
<dbReference type="InterPro" id="IPR013785">
    <property type="entry name" value="Aldolase_TIM"/>
</dbReference>
<evidence type="ECO:0000256" key="1">
    <source>
        <dbReference type="ARBA" id="ARBA00001966"/>
    </source>
</evidence>
<evidence type="ECO:0000256" key="4">
    <source>
        <dbReference type="ARBA" id="ARBA00023004"/>
    </source>
</evidence>
<dbReference type="Pfam" id="PF13186">
    <property type="entry name" value="SPASM"/>
    <property type="match status" value="1"/>
</dbReference>
<evidence type="ECO:0000313" key="7">
    <source>
        <dbReference type="EMBL" id="TKW62038.1"/>
    </source>
</evidence>
<dbReference type="GO" id="GO:0046872">
    <property type="term" value="F:metal ion binding"/>
    <property type="evidence" value="ECO:0007669"/>
    <property type="project" value="UniProtKB-KW"/>
</dbReference>
<reference evidence="7 8" key="1">
    <citation type="journal article" date="2017" name="Nat. Commun.">
        <title>In situ click chemistry generation of cyclooxygenase-2 inhibitors.</title>
        <authorList>
            <person name="Bhardwaj A."/>
            <person name="Kaur J."/>
            <person name="Wuest M."/>
            <person name="Wuest F."/>
        </authorList>
    </citation>
    <scope>NUCLEOTIDE SEQUENCE [LARGE SCALE GENOMIC DNA]</scope>
    <source>
        <strain evidence="7">S2_018_000_R2_106</strain>
    </source>
</reference>
<dbReference type="Proteomes" id="UP000320948">
    <property type="component" value="Unassembled WGS sequence"/>
</dbReference>
<dbReference type="NCBIfam" id="TIGR04085">
    <property type="entry name" value="rSAM_more_4Fe4S"/>
    <property type="match status" value="1"/>
</dbReference>
<keyword evidence="5" id="KW-0411">Iron-sulfur</keyword>
<proteinExistence type="predicted"/>
<evidence type="ECO:0000256" key="3">
    <source>
        <dbReference type="ARBA" id="ARBA00022723"/>
    </source>
</evidence>
<comment type="caution">
    <text evidence="7">The sequence shown here is derived from an EMBL/GenBank/DDBJ whole genome shotgun (WGS) entry which is preliminary data.</text>
</comment>
<dbReference type="Gene3D" id="3.20.20.70">
    <property type="entry name" value="Aldolase class I"/>
    <property type="match status" value="1"/>
</dbReference>
<dbReference type="InterPro" id="IPR058240">
    <property type="entry name" value="rSAM_sf"/>
</dbReference>
<evidence type="ECO:0000256" key="5">
    <source>
        <dbReference type="ARBA" id="ARBA00023014"/>
    </source>
</evidence>
<dbReference type="InterPro" id="IPR023885">
    <property type="entry name" value="4Fe4S-binding_SPASM_dom"/>
</dbReference>
<keyword evidence="2" id="KW-0949">S-adenosyl-L-methionine</keyword>
<keyword evidence="4" id="KW-0408">Iron</keyword>
<name>A0A6N4RFR9_BLAVI</name>
<gene>
    <name evidence="7" type="ORF">DI628_05310</name>
</gene>
<accession>A0A6N4RFR9</accession>
<dbReference type="InterPro" id="IPR007197">
    <property type="entry name" value="rSAM"/>
</dbReference>
<dbReference type="PANTHER" id="PTHR11228:SF7">
    <property type="entry name" value="PQQA PEPTIDE CYCLASE"/>
    <property type="match status" value="1"/>
</dbReference>
<evidence type="ECO:0000313" key="8">
    <source>
        <dbReference type="Proteomes" id="UP000320948"/>
    </source>
</evidence>
<dbReference type="InterPro" id="IPR050377">
    <property type="entry name" value="Radical_SAM_PqqE_MftC-like"/>
</dbReference>
<dbReference type="CDD" id="cd01335">
    <property type="entry name" value="Radical_SAM"/>
    <property type="match status" value="1"/>
</dbReference>
<dbReference type="PROSITE" id="PS51918">
    <property type="entry name" value="RADICAL_SAM"/>
    <property type="match status" value="1"/>
</dbReference>
<organism evidence="7 8">
    <name type="scientific">Blastochloris viridis</name>
    <name type="common">Rhodopseudomonas viridis</name>
    <dbReference type="NCBI Taxonomy" id="1079"/>
    <lineage>
        <taxon>Bacteria</taxon>
        <taxon>Pseudomonadati</taxon>
        <taxon>Pseudomonadota</taxon>
        <taxon>Alphaproteobacteria</taxon>
        <taxon>Hyphomicrobiales</taxon>
        <taxon>Blastochloridaceae</taxon>
        <taxon>Blastochloris</taxon>
    </lineage>
</organism>
<dbReference type="AlphaFoldDB" id="A0A6N4RFR9"/>
<feature type="domain" description="Radical SAM core" evidence="6">
    <location>
        <begin position="37"/>
        <end position="259"/>
    </location>
</feature>
<dbReference type="Pfam" id="PF04055">
    <property type="entry name" value="Radical_SAM"/>
    <property type="match status" value="1"/>
</dbReference>
<evidence type="ECO:0000256" key="2">
    <source>
        <dbReference type="ARBA" id="ARBA00022691"/>
    </source>
</evidence>
<dbReference type="PANTHER" id="PTHR11228">
    <property type="entry name" value="RADICAL SAM DOMAIN PROTEIN"/>
    <property type="match status" value="1"/>
</dbReference>
<sequence>MNIHDSRNTNTASFDRLAHYRLRTGPTHEFGNLPEITPSPRNIGWTLGNDCPYRCNHCYSINAREKGMNMTTDMVDRIVGQLKVNGVETVNLGGNEPLFTNGPNPRDTLLPYIIKRLADAQIIIGLTTSGITLLRLYRDHRDAFELLNDCDISFDSPFEDEHNKNRGARIYHQAVEAMEICQKSGIPHTAIMAAMNWNFSESHIDGLVELAKKYDAHVRINPVKPTEPKHMEIALPADMYYAGFARLMELCSPVDLGEPPLAAVTAYEDAKRCPCGRTSFRIHSITPTGEIHVSPCVYLHDYKAPLDLLKHDLVDIINSDQFRVFRQRNANPEMIDGCSGCNMLGKCGGGCAARSYLYHRNNTGELSMLSRDPYCPKDIKPSHDFPQNPVLHDGERLVHMDYLCTWIGKPV</sequence>